<protein>
    <recommendedName>
        <fullName evidence="1">HTH cro/C1-type domain-containing protein</fullName>
    </recommendedName>
</protein>
<reference evidence="2 3" key="1">
    <citation type="submission" date="2020-04" db="EMBL/GenBank/DDBJ databases">
        <title>Characterization and engineering of Streptomyces griseofuscus DSM40191 as a potential heterologous host for expression of BGCs.</title>
        <authorList>
            <person name="Gren T."/>
            <person name="Whitford C.M."/>
            <person name="Mohite O.S."/>
            <person name="Joergensen T.S."/>
            <person name="Nielsen J.B."/>
            <person name="Lee S.Y."/>
            <person name="Weber T."/>
        </authorList>
    </citation>
    <scope>NUCLEOTIDE SEQUENCE [LARGE SCALE GENOMIC DNA]</scope>
    <source>
        <strain evidence="2 3">DSM 40191</strain>
    </source>
</reference>
<gene>
    <name evidence="2" type="ORF">HEP81_02030</name>
</gene>
<dbReference type="AlphaFoldDB" id="A0A7H1PWC7"/>
<dbReference type="Proteomes" id="UP000516422">
    <property type="component" value="Chromosome"/>
</dbReference>
<sequence>MDHENNPPAAQAGGGVTLAGRLDRLFTTVHPKGRGPYSYEEVASGIRRQGGPTISASYIWQLRTGAKDNPTKRHLEALSTFFGVKPAYFFDDDESKKIAAELDALAAMRDAGVRSVALRASGLSDKSLKIISEFIERARELEGLGVLEEDSITATDSSGKHHGSVS</sequence>
<accession>A0A7H1PWC7</accession>
<dbReference type="GO" id="GO:0003677">
    <property type="term" value="F:DNA binding"/>
    <property type="evidence" value="ECO:0007669"/>
    <property type="project" value="InterPro"/>
</dbReference>
<evidence type="ECO:0000259" key="1">
    <source>
        <dbReference type="PROSITE" id="PS50943"/>
    </source>
</evidence>
<dbReference type="GeneID" id="91461623"/>
<evidence type="ECO:0000313" key="2">
    <source>
        <dbReference type="EMBL" id="QNT92357.1"/>
    </source>
</evidence>
<organism evidence="2 3">
    <name type="scientific">Streptomyces griseofuscus</name>
    <dbReference type="NCBI Taxonomy" id="146922"/>
    <lineage>
        <taxon>Bacteria</taxon>
        <taxon>Bacillati</taxon>
        <taxon>Actinomycetota</taxon>
        <taxon>Actinomycetes</taxon>
        <taxon>Kitasatosporales</taxon>
        <taxon>Streptomycetaceae</taxon>
        <taxon>Streptomyces</taxon>
    </lineage>
</organism>
<dbReference type="InterPro" id="IPR010982">
    <property type="entry name" value="Lambda_DNA-bd_dom_sf"/>
</dbReference>
<name>A0A7H1PWC7_9ACTN</name>
<proteinExistence type="predicted"/>
<dbReference type="RefSeq" id="WP_051850596.1">
    <property type="nucleotide sequence ID" value="NZ_CP051006.1"/>
</dbReference>
<dbReference type="InterPro" id="IPR001387">
    <property type="entry name" value="Cro/C1-type_HTH"/>
</dbReference>
<evidence type="ECO:0000313" key="3">
    <source>
        <dbReference type="Proteomes" id="UP000516422"/>
    </source>
</evidence>
<dbReference type="KEGG" id="sgf:HEP81_02030"/>
<dbReference type="EMBL" id="CP051006">
    <property type="protein sequence ID" value="QNT92357.1"/>
    <property type="molecule type" value="Genomic_DNA"/>
</dbReference>
<dbReference type="Gene3D" id="1.10.260.40">
    <property type="entry name" value="lambda repressor-like DNA-binding domains"/>
    <property type="match status" value="1"/>
</dbReference>
<feature type="domain" description="HTH cro/C1-type" evidence="1">
    <location>
        <begin position="54"/>
        <end position="89"/>
    </location>
</feature>
<dbReference type="PROSITE" id="PS50943">
    <property type="entry name" value="HTH_CROC1"/>
    <property type="match status" value="1"/>
</dbReference>